<dbReference type="Proteomes" id="UP000278807">
    <property type="component" value="Unassembled WGS sequence"/>
</dbReference>
<dbReference type="WBParaSite" id="HNAJ_0000970001-mRNA-1">
    <property type="protein sequence ID" value="HNAJ_0000970001-mRNA-1"/>
    <property type="gene ID" value="HNAJ_0000970001"/>
</dbReference>
<evidence type="ECO:0000313" key="1">
    <source>
        <dbReference type="EMBL" id="VDO06326.1"/>
    </source>
</evidence>
<sequence length="250" mass="28298">MLNVETVDVYDLLFDYVRKLAIAEKVRKRIDFDKMNASWVIDKKFKFRNLNSRHETQGDMGRPQNCVIFSSTFINSTSTEQTNSLRTEKRTTATCRLQLTKSVMRNGNISLQISPPNTLIQANGGFSKEKTLTSEKEEVMEEELSWSLDTQVVVQPGHRTKADLVITEGNYNGAFKVDTLFEGIISVVPRDKKDKPVTLITISKLTDFLKPEKGFQPVPNKPGAVIFTNEGVCKCSYGIEQHVELKEESL</sequence>
<dbReference type="STRING" id="102285.A0A0R3TQ90"/>
<organism evidence="3">
    <name type="scientific">Rodentolepis nana</name>
    <name type="common">Dwarf tapeworm</name>
    <name type="synonym">Hymenolepis nana</name>
    <dbReference type="NCBI Taxonomy" id="102285"/>
    <lineage>
        <taxon>Eukaryota</taxon>
        <taxon>Metazoa</taxon>
        <taxon>Spiralia</taxon>
        <taxon>Lophotrochozoa</taxon>
        <taxon>Platyhelminthes</taxon>
        <taxon>Cestoda</taxon>
        <taxon>Eucestoda</taxon>
        <taxon>Cyclophyllidea</taxon>
        <taxon>Hymenolepididae</taxon>
        <taxon>Rodentolepis</taxon>
    </lineage>
</organism>
<reference evidence="3" key="1">
    <citation type="submission" date="2017-02" db="UniProtKB">
        <authorList>
            <consortium name="WormBaseParasite"/>
        </authorList>
    </citation>
    <scope>IDENTIFICATION</scope>
</reference>
<evidence type="ECO:0000313" key="3">
    <source>
        <dbReference type="WBParaSite" id="HNAJ_0000970001-mRNA-1"/>
    </source>
</evidence>
<gene>
    <name evidence="1" type="ORF">HNAJ_LOCUS9695</name>
</gene>
<dbReference type="AlphaFoldDB" id="A0A0R3TQ90"/>
<dbReference type="CDD" id="cd20237">
    <property type="entry name" value="PFM_LIN24-like"/>
    <property type="match status" value="1"/>
</dbReference>
<dbReference type="PANTHER" id="PTHR39369">
    <property type="entry name" value="LIN-24 (TWENTY-FOUR) LIKE"/>
    <property type="match status" value="1"/>
</dbReference>
<dbReference type="Gene3D" id="2.170.15.10">
    <property type="entry name" value="Proaerolysin, chain A, domain 3"/>
    <property type="match status" value="1"/>
</dbReference>
<reference evidence="1 2" key="2">
    <citation type="submission" date="2018-11" db="EMBL/GenBank/DDBJ databases">
        <authorList>
            <consortium name="Pathogen Informatics"/>
        </authorList>
    </citation>
    <scope>NUCLEOTIDE SEQUENCE [LARGE SCALE GENOMIC DNA]</scope>
</reference>
<keyword evidence="2" id="KW-1185">Reference proteome</keyword>
<dbReference type="PANTHER" id="PTHR39369:SF6">
    <property type="entry name" value="LIN-24 (TWENTY-FOUR) LIKE"/>
    <property type="match status" value="1"/>
</dbReference>
<dbReference type="OrthoDB" id="5819442at2759"/>
<accession>A0A0R3TQ90</accession>
<name>A0A0R3TQ90_RODNA</name>
<dbReference type="EMBL" id="UZAE01012713">
    <property type="protein sequence ID" value="VDO06326.1"/>
    <property type="molecule type" value="Genomic_DNA"/>
</dbReference>
<proteinExistence type="predicted"/>
<protein>
    <submittedName>
        <fullName evidence="3">Reverse transcriptase domain-containing protein</fullName>
    </submittedName>
</protein>
<evidence type="ECO:0000313" key="2">
    <source>
        <dbReference type="Proteomes" id="UP000278807"/>
    </source>
</evidence>
<dbReference type="SUPFAM" id="SSF56973">
    <property type="entry name" value="Aerolisin/ETX pore-forming domain"/>
    <property type="match status" value="1"/>
</dbReference>